<dbReference type="SUPFAM" id="SSF57716">
    <property type="entry name" value="Glucocorticoid receptor-like (DNA-binding domain)"/>
    <property type="match status" value="1"/>
</dbReference>
<organism evidence="2 3">
    <name type="scientific">Paractinoplanes hotanensis</name>
    <dbReference type="NCBI Taxonomy" id="2906497"/>
    <lineage>
        <taxon>Bacteria</taxon>
        <taxon>Bacillati</taxon>
        <taxon>Actinomycetota</taxon>
        <taxon>Actinomycetes</taxon>
        <taxon>Micromonosporales</taxon>
        <taxon>Micromonosporaceae</taxon>
        <taxon>Paractinoplanes</taxon>
    </lineage>
</organism>
<dbReference type="Proteomes" id="UP001523216">
    <property type="component" value="Unassembled WGS sequence"/>
</dbReference>
<feature type="domain" description="Formamidopyrimidine-DNA glycosylase H2TH DNA-binding" evidence="1">
    <location>
        <begin position="2"/>
        <end position="51"/>
    </location>
</feature>
<dbReference type="SUPFAM" id="SSF46946">
    <property type="entry name" value="S13-like H2TH domain"/>
    <property type="match status" value="1"/>
</dbReference>
<dbReference type="InterPro" id="IPR010979">
    <property type="entry name" value="Ribosomal_uS13-like_H2TH"/>
</dbReference>
<keyword evidence="3" id="KW-1185">Reference proteome</keyword>
<sequence length="95" mass="10176">MAGIGNLLADQILWAARLNPGRRVDKLTDDDIARLLRATRASVRAAIRDGGVHTLKVIPFRVAGAHCPRDGAPMAKSTVGGRTSWWCSVEQALAS</sequence>
<name>A0ABT0YA46_9ACTN</name>
<gene>
    <name evidence="2" type="ORF">LXN57_32935</name>
</gene>
<accession>A0ABT0YA46</accession>
<dbReference type="Pfam" id="PF06831">
    <property type="entry name" value="H2TH"/>
    <property type="match status" value="1"/>
</dbReference>
<comment type="caution">
    <text evidence="2">The sequence shown here is derived from an EMBL/GenBank/DDBJ whole genome shotgun (WGS) entry which is preliminary data.</text>
</comment>
<protein>
    <recommendedName>
        <fullName evidence="1">Formamidopyrimidine-DNA glycosylase H2TH DNA-binding domain-containing protein</fullName>
    </recommendedName>
</protein>
<proteinExistence type="predicted"/>
<dbReference type="InterPro" id="IPR015886">
    <property type="entry name" value="H2TH_FPG"/>
</dbReference>
<evidence type="ECO:0000313" key="3">
    <source>
        <dbReference type="Proteomes" id="UP001523216"/>
    </source>
</evidence>
<dbReference type="EMBL" id="JAMQOL010000048">
    <property type="protein sequence ID" value="MCM4082383.1"/>
    <property type="molecule type" value="Genomic_DNA"/>
</dbReference>
<dbReference type="Gene3D" id="1.10.8.50">
    <property type="match status" value="1"/>
</dbReference>
<evidence type="ECO:0000259" key="1">
    <source>
        <dbReference type="Pfam" id="PF06831"/>
    </source>
</evidence>
<reference evidence="2 3" key="1">
    <citation type="submission" date="2022-06" db="EMBL/GenBank/DDBJ databases">
        <title>Actinoplanes abujensis sp. nov., isolated from Nigerian arid soil.</title>
        <authorList>
            <person name="Ding P."/>
        </authorList>
    </citation>
    <scope>NUCLEOTIDE SEQUENCE [LARGE SCALE GENOMIC DNA]</scope>
    <source>
        <strain evidence="3">TRM88002</strain>
    </source>
</reference>
<evidence type="ECO:0000313" key="2">
    <source>
        <dbReference type="EMBL" id="MCM4082383.1"/>
    </source>
</evidence>